<feature type="transmembrane region" description="Helical" evidence="9">
    <location>
        <begin position="162"/>
        <end position="182"/>
    </location>
</feature>
<dbReference type="GO" id="GO:0042918">
    <property type="term" value="P:alkanesulfonate transmembrane transport"/>
    <property type="evidence" value="ECO:0007669"/>
    <property type="project" value="UniProtKB-ARBA"/>
</dbReference>
<dbReference type="CDD" id="cd06261">
    <property type="entry name" value="TM_PBP2"/>
    <property type="match status" value="1"/>
</dbReference>
<dbReference type="AlphaFoldDB" id="A0A5C4LDJ4"/>
<dbReference type="RefSeq" id="WP_139037125.1">
    <property type="nucleotide sequence ID" value="NZ_VDDA01000008.1"/>
</dbReference>
<evidence type="ECO:0000256" key="5">
    <source>
        <dbReference type="ARBA" id="ARBA00022692"/>
    </source>
</evidence>
<evidence type="ECO:0000256" key="1">
    <source>
        <dbReference type="ARBA" id="ARBA00004651"/>
    </source>
</evidence>
<evidence type="ECO:0000313" key="11">
    <source>
        <dbReference type="EMBL" id="TNC11605.1"/>
    </source>
</evidence>
<evidence type="ECO:0000256" key="8">
    <source>
        <dbReference type="ARBA" id="ARBA00056719"/>
    </source>
</evidence>
<dbReference type="OrthoDB" id="8138334at2"/>
<dbReference type="EMBL" id="VDDA01000008">
    <property type="protein sequence ID" value="TNC11605.1"/>
    <property type="molecule type" value="Genomic_DNA"/>
</dbReference>
<feature type="transmembrane region" description="Helical" evidence="9">
    <location>
        <begin position="123"/>
        <end position="142"/>
    </location>
</feature>
<feature type="domain" description="ABC transmembrane type-1" evidence="10">
    <location>
        <begin position="57"/>
        <end position="237"/>
    </location>
</feature>
<dbReference type="InterPro" id="IPR000515">
    <property type="entry name" value="MetI-like"/>
</dbReference>
<accession>A0A5C4LDJ4</accession>
<evidence type="ECO:0000256" key="2">
    <source>
        <dbReference type="ARBA" id="ARBA00009306"/>
    </source>
</evidence>
<reference evidence="11 12" key="1">
    <citation type="submission" date="2019-06" db="EMBL/GenBank/DDBJ databases">
        <title>Genome of Methylobacterium sp. 17Sr1-39.</title>
        <authorList>
            <person name="Seo T."/>
        </authorList>
    </citation>
    <scope>NUCLEOTIDE SEQUENCE [LARGE SCALE GENOMIC DNA]</scope>
    <source>
        <strain evidence="11 12">17Sr1-39</strain>
    </source>
</reference>
<name>A0A5C4LDJ4_9HYPH</name>
<keyword evidence="7 9" id="KW-0472">Membrane</keyword>
<keyword evidence="5 9" id="KW-0812">Transmembrane</keyword>
<evidence type="ECO:0000256" key="6">
    <source>
        <dbReference type="ARBA" id="ARBA00022989"/>
    </source>
</evidence>
<dbReference type="PANTHER" id="PTHR30151">
    <property type="entry name" value="ALKANE SULFONATE ABC TRANSPORTER-RELATED, MEMBRANE SUBUNIT"/>
    <property type="match status" value="1"/>
</dbReference>
<evidence type="ECO:0000256" key="9">
    <source>
        <dbReference type="RuleBase" id="RU363032"/>
    </source>
</evidence>
<proteinExistence type="inferred from homology"/>
<evidence type="ECO:0000259" key="10">
    <source>
        <dbReference type="PROSITE" id="PS50928"/>
    </source>
</evidence>
<protein>
    <submittedName>
        <fullName evidence="11">ABC transporter permease</fullName>
    </submittedName>
</protein>
<dbReference type="SUPFAM" id="SSF161098">
    <property type="entry name" value="MetI-like"/>
    <property type="match status" value="1"/>
</dbReference>
<sequence>MARLLRRVPIGILPLLALLAAWELAARAGIYSAALFPSPMEVWSVFTDEGPLLLRHTLASLTRVVVGVSLAFVTAVPLGLLIGRYRTLERLLDGTVQIFRCFPAIALIPLAILFFGIGEKPAIMLIWFAAFWPLLISTIFGVKSVERTLLSVAQVARASDRLVLLDILLPNALPSIITGLRLAAGTGWLTVVTAEMMAVRSGLGYMILYAQQIFRPDEIVAGIIIIGVVGLAFDQLIRVARDRLCRWQEGLVAAP</sequence>
<keyword evidence="3 9" id="KW-0813">Transport</keyword>
<dbReference type="GO" id="GO:0005886">
    <property type="term" value="C:plasma membrane"/>
    <property type="evidence" value="ECO:0007669"/>
    <property type="project" value="UniProtKB-SubCell"/>
</dbReference>
<comment type="similarity">
    <text evidence="2 9">Belongs to the binding-protein-dependent transport system permease family.</text>
</comment>
<keyword evidence="12" id="KW-1185">Reference proteome</keyword>
<organism evidence="11 12">
    <name type="scientific">Methylobacterium terricola</name>
    <dbReference type="NCBI Taxonomy" id="2583531"/>
    <lineage>
        <taxon>Bacteria</taxon>
        <taxon>Pseudomonadati</taxon>
        <taxon>Pseudomonadota</taxon>
        <taxon>Alphaproteobacteria</taxon>
        <taxon>Hyphomicrobiales</taxon>
        <taxon>Methylobacteriaceae</taxon>
        <taxon>Methylobacterium</taxon>
    </lineage>
</organism>
<feature type="transmembrane region" description="Helical" evidence="9">
    <location>
        <begin position="219"/>
        <end position="237"/>
    </location>
</feature>
<comment type="subcellular location">
    <subcellularLocation>
        <location evidence="1 9">Cell membrane</location>
        <topology evidence="1 9">Multi-pass membrane protein</topology>
    </subcellularLocation>
</comment>
<evidence type="ECO:0000256" key="7">
    <source>
        <dbReference type="ARBA" id="ARBA00023136"/>
    </source>
</evidence>
<comment type="caution">
    <text evidence="11">The sequence shown here is derived from an EMBL/GenBank/DDBJ whole genome shotgun (WGS) entry which is preliminary data.</text>
</comment>
<keyword evidence="4" id="KW-1003">Cell membrane</keyword>
<comment type="function">
    <text evidence="8">Probably part of an ABC transporter complex. Probably responsible for the translocation of the substrate across the membrane.</text>
</comment>
<feature type="transmembrane region" description="Helical" evidence="9">
    <location>
        <begin position="64"/>
        <end position="85"/>
    </location>
</feature>
<dbReference type="Gene3D" id="1.10.3720.10">
    <property type="entry name" value="MetI-like"/>
    <property type="match status" value="1"/>
</dbReference>
<evidence type="ECO:0000313" key="12">
    <source>
        <dbReference type="Proteomes" id="UP000305267"/>
    </source>
</evidence>
<dbReference type="PANTHER" id="PTHR30151:SF0">
    <property type="entry name" value="ABC TRANSPORTER PERMEASE PROTEIN MJ0413-RELATED"/>
    <property type="match status" value="1"/>
</dbReference>
<gene>
    <name evidence="11" type="ORF">FF100_18320</name>
</gene>
<dbReference type="PROSITE" id="PS50928">
    <property type="entry name" value="ABC_TM1"/>
    <property type="match status" value="1"/>
</dbReference>
<dbReference type="Proteomes" id="UP000305267">
    <property type="component" value="Unassembled WGS sequence"/>
</dbReference>
<dbReference type="FunFam" id="1.10.3720.10:FF:000003">
    <property type="entry name" value="Aliphatic sulfonate ABC transporter permease"/>
    <property type="match status" value="1"/>
</dbReference>
<feature type="transmembrane region" description="Helical" evidence="9">
    <location>
        <begin position="97"/>
        <end position="117"/>
    </location>
</feature>
<evidence type="ECO:0000256" key="4">
    <source>
        <dbReference type="ARBA" id="ARBA00022475"/>
    </source>
</evidence>
<keyword evidence="6 9" id="KW-1133">Transmembrane helix</keyword>
<dbReference type="InterPro" id="IPR035906">
    <property type="entry name" value="MetI-like_sf"/>
</dbReference>
<evidence type="ECO:0000256" key="3">
    <source>
        <dbReference type="ARBA" id="ARBA00022448"/>
    </source>
</evidence>
<dbReference type="Pfam" id="PF00528">
    <property type="entry name" value="BPD_transp_1"/>
    <property type="match status" value="1"/>
</dbReference>